<dbReference type="EMBL" id="KB008156">
    <property type="protein sequence ID" value="ELR11245.1"/>
    <property type="molecule type" value="Genomic_DNA"/>
</dbReference>
<evidence type="ECO:0000313" key="4">
    <source>
        <dbReference type="EMBL" id="ELR11245.1"/>
    </source>
</evidence>
<dbReference type="InterPro" id="IPR001487">
    <property type="entry name" value="Bromodomain"/>
</dbReference>
<dbReference type="KEGG" id="acan:ACA1_389660"/>
<dbReference type="PROSITE" id="PS50014">
    <property type="entry name" value="BROMODOMAIN_2"/>
    <property type="match status" value="1"/>
</dbReference>
<evidence type="ECO:0000256" key="1">
    <source>
        <dbReference type="ARBA" id="ARBA00023117"/>
    </source>
</evidence>
<dbReference type="RefSeq" id="XP_004333258.1">
    <property type="nucleotide sequence ID" value="XM_004333210.1"/>
</dbReference>
<dbReference type="PRINTS" id="PR00503">
    <property type="entry name" value="BROMODOMAIN"/>
</dbReference>
<gene>
    <name evidence="4" type="ORF">ACA1_389660</name>
</gene>
<protein>
    <submittedName>
        <fullName evidence="4">Bromodomain domain containing protein</fullName>
    </submittedName>
</protein>
<feature type="domain" description="Bromo" evidence="3">
    <location>
        <begin position="14"/>
        <end position="86"/>
    </location>
</feature>
<organism evidence="4 5">
    <name type="scientific">Acanthamoeba castellanii (strain ATCC 30010 / Neff)</name>
    <dbReference type="NCBI Taxonomy" id="1257118"/>
    <lineage>
        <taxon>Eukaryota</taxon>
        <taxon>Amoebozoa</taxon>
        <taxon>Discosea</taxon>
        <taxon>Longamoebia</taxon>
        <taxon>Centramoebida</taxon>
        <taxon>Acanthamoebidae</taxon>
        <taxon>Acanthamoeba</taxon>
    </lineage>
</organism>
<sequence>MDVATATELLTNLARHRYAWPFAHPVDYVALGVPDYPMIIQRPMDLATIRDKLEAGTYELVSAFLDDVQLVWSNAKVYNPPGSDVVIMADAMEQETRRLAASLGLIDAAGQPVIGQHTE</sequence>
<dbReference type="SUPFAM" id="SSF47370">
    <property type="entry name" value="Bromodomain"/>
    <property type="match status" value="1"/>
</dbReference>
<keyword evidence="5" id="KW-1185">Reference proteome</keyword>
<evidence type="ECO:0000256" key="2">
    <source>
        <dbReference type="PROSITE-ProRule" id="PRU00035"/>
    </source>
</evidence>
<evidence type="ECO:0000259" key="3">
    <source>
        <dbReference type="PROSITE" id="PS50014"/>
    </source>
</evidence>
<dbReference type="OMA" id="SEINICT"/>
<dbReference type="OrthoDB" id="21437at2759"/>
<dbReference type="STRING" id="1257118.L8GDQ0"/>
<dbReference type="InterPro" id="IPR036427">
    <property type="entry name" value="Bromodomain-like_sf"/>
</dbReference>
<name>L8GDQ0_ACACF</name>
<dbReference type="VEuPathDB" id="AmoebaDB:ACA1_389660"/>
<keyword evidence="1 2" id="KW-0103">Bromodomain</keyword>
<proteinExistence type="predicted"/>
<accession>L8GDQ0</accession>
<dbReference type="AlphaFoldDB" id="L8GDQ0"/>
<reference evidence="4 5" key="1">
    <citation type="journal article" date="2013" name="Genome Biol.">
        <title>Genome of Acanthamoeba castellanii highlights extensive lateral gene transfer and early evolution of tyrosine kinase signaling.</title>
        <authorList>
            <person name="Clarke M."/>
            <person name="Lohan A.J."/>
            <person name="Liu B."/>
            <person name="Lagkouvardos I."/>
            <person name="Roy S."/>
            <person name="Zafar N."/>
            <person name="Bertelli C."/>
            <person name="Schilde C."/>
            <person name="Kianianmomeni A."/>
            <person name="Burglin T.R."/>
            <person name="Frech C."/>
            <person name="Turcotte B."/>
            <person name="Kopec K.O."/>
            <person name="Synnott J.M."/>
            <person name="Choo C."/>
            <person name="Paponov I."/>
            <person name="Finkler A."/>
            <person name="Soon Heng Tan C."/>
            <person name="Hutchins A.P."/>
            <person name="Weinmeier T."/>
            <person name="Rattei T."/>
            <person name="Chu J.S."/>
            <person name="Gimenez G."/>
            <person name="Irimia M."/>
            <person name="Rigden D.J."/>
            <person name="Fitzpatrick D.A."/>
            <person name="Lorenzo-Morales J."/>
            <person name="Bateman A."/>
            <person name="Chiu C.H."/>
            <person name="Tang P."/>
            <person name="Hegemann P."/>
            <person name="Fromm H."/>
            <person name="Raoult D."/>
            <person name="Greub G."/>
            <person name="Miranda-Saavedra D."/>
            <person name="Chen N."/>
            <person name="Nash P."/>
            <person name="Ginger M.L."/>
            <person name="Horn M."/>
            <person name="Schaap P."/>
            <person name="Caler L."/>
            <person name="Loftus B."/>
        </authorList>
    </citation>
    <scope>NUCLEOTIDE SEQUENCE [LARGE SCALE GENOMIC DNA]</scope>
    <source>
        <strain evidence="4 5">Neff</strain>
    </source>
</reference>
<dbReference type="PANTHER" id="PTHR45926">
    <property type="entry name" value="OSJNBA0053K19.4 PROTEIN"/>
    <property type="match status" value="1"/>
</dbReference>
<dbReference type="Pfam" id="PF00439">
    <property type="entry name" value="Bromodomain"/>
    <property type="match status" value="1"/>
</dbReference>
<dbReference type="GeneID" id="14911550"/>
<dbReference type="Proteomes" id="UP000011083">
    <property type="component" value="Unassembled WGS sequence"/>
</dbReference>
<dbReference type="SMART" id="SM00297">
    <property type="entry name" value="BROMO"/>
    <property type="match status" value="1"/>
</dbReference>
<evidence type="ECO:0000313" key="5">
    <source>
        <dbReference type="Proteomes" id="UP000011083"/>
    </source>
</evidence>
<dbReference type="Gene3D" id="1.20.920.10">
    <property type="entry name" value="Bromodomain-like"/>
    <property type="match status" value="1"/>
</dbReference>